<keyword evidence="2" id="KW-1185">Reference proteome</keyword>
<name>A0A830GVV6_9CREN</name>
<dbReference type="AlphaFoldDB" id="A0A830GVV6"/>
<evidence type="ECO:0000313" key="1">
    <source>
        <dbReference type="EMBL" id="GGP20607.1"/>
    </source>
</evidence>
<dbReference type="RefSeq" id="WP_075058975.1">
    <property type="nucleotide sequence ID" value="NZ_BMNL01000002.1"/>
</dbReference>
<accession>A0A830GVV6</accession>
<dbReference type="OrthoDB" id="26650at2157"/>
<gene>
    <name evidence="1" type="ORF">GCM10007981_09370</name>
</gene>
<reference evidence="1" key="1">
    <citation type="journal article" date="2014" name="Int. J. Syst. Evol. Microbiol.">
        <title>Complete genome sequence of Corynebacterium casei LMG S-19264T (=DSM 44701T), isolated from a smear-ripened cheese.</title>
        <authorList>
            <consortium name="US DOE Joint Genome Institute (JGI-PGF)"/>
            <person name="Walter F."/>
            <person name="Albersmeier A."/>
            <person name="Kalinowski J."/>
            <person name="Ruckert C."/>
        </authorList>
    </citation>
    <scope>NUCLEOTIDE SEQUENCE</scope>
    <source>
        <strain evidence="1">JCM 10088</strain>
    </source>
</reference>
<comment type="caution">
    <text evidence="1">The sequence shown here is derived from an EMBL/GenBank/DDBJ whole genome shotgun (WGS) entry which is preliminary data.</text>
</comment>
<reference evidence="1" key="2">
    <citation type="submission" date="2020-09" db="EMBL/GenBank/DDBJ databases">
        <authorList>
            <person name="Sun Q."/>
            <person name="Ohkuma M."/>
        </authorList>
    </citation>
    <scope>NUCLEOTIDE SEQUENCE</scope>
    <source>
        <strain evidence="1">JCM 10088</strain>
    </source>
</reference>
<proteinExistence type="predicted"/>
<evidence type="ECO:0000313" key="2">
    <source>
        <dbReference type="Proteomes" id="UP000610960"/>
    </source>
</evidence>
<sequence>MDAGDEVSKAIQKIHSEVMMEFMKDCSGLEFTDIINCVSEKLRGAGLEVKDIRMLDLDGNQTNEPNAVKYVRAVAMGNMPNVEHIFTFATIKRRDKFNVLFMQSAVNYK</sequence>
<dbReference type="EMBL" id="BMNL01000002">
    <property type="protein sequence ID" value="GGP20607.1"/>
    <property type="molecule type" value="Genomic_DNA"/>
</dbReference>
<organism evidence="1 2">
    <name type="scientific">Thermocladium modestius</name>
    <dbReference type="NCBI Taxonomy" id="62609"/>
    <lineage>
        <taxon>Archaea</taxon>
        <taxon>Thermoproteota</taxon>
        <taxon>Thermoprotei</taxon>
        <taxon>Thermoproteales</taxon>
        <taxon>Thermoproteaceae</taxon>
        <taxon>Thermocladium</taxon>
    </lineage>
</organism>
<dbReference type="Proteomes" id="UP000610960">
    <property type="component" value="Unassembled WGS sequence"/>
</dbReference>
<protein>
    <submittedName>
        <fullName evidence="1">Uncharacterized protein</fullName>
    </submittedName>
</protein>